<proteinExistence type="predicted"/>
<dbReference type="InterPro" id="IPR016040">
    <property type="entry name" value="NAD(P)-bd_dom"/>
</dbReference>
<comment type="caution">
    <text evidence="2">The sequence shown here is derived from an EMBL/GenBank/DDBJ whole genome shotgun (WGS) entry which is preliminary data.</text>
</comment>
<gene>
    <name evidence="2" type="ORF">ACFQZI_17605</name>
</gene>
<reference evidence="3" key="1">
    <citation type="journal article" date="2019" name="Int. J. Syst. Evol. Microbiol.">
        <title>The Global Catalogue of Microorganisms (GCM) 10K type strain sequencing project: providing services to taxonomists for standard genome sequencing and annotation.</title>
        <authorList>
            <consortium name="The Broad Institute Genomics Platform"/>
            <consortium name="The Broad Institute Genome Sequencing Center for Infectious Disease"/>
            <person name="Wu L."/>
            <person name="Ma J."/>
        </authorList>
    </citation>
    <scope>NUCLEOTIDE SEQUENCE [LARGE SCALE GENOMIC DNA]</scope>
    <source>
        <strain evidence="3">CCUG 60742</strain>
    </source>
</reference>
<dbReference type="RefSeq" id="WP_377144822.1">
    <property type="nucleotide sequence ID" value="NZ_JBHTIA010000012.1"/>
</dbReference>
<name>A0ABW2ZKP9_9SPHI</name>
<dbReference type="Pfam" id="PF13460">
    <property type="entry name" value="NAD_binding_10"/>
    <property type="match status" value="1"/>
</dbReference>
<dbReference type="SUPFAM" id="SSF51735">
    <property type="entry name" value="NAD(P)-binding Rossmann-fold domains"/>
    <property type="match status" value="1"/>
</dbReference>
<evidence type="ECO:0000313" key="2">
    <source>
        <dbReference type="EMBL" id="MFD0766682.1"/>
    </source>
</evidence>
<dbReference type="InterPro" id="IPR036291">
    <property type="entry name" value="NAD(P)-bd_dom_sf"/>
</dbReference>
<accession>A0ABW2ZKP9</accession>
<sequence length="296" mass="31942">MKIIITGSLGNIGKPLTQELIRQGHEVTVISSKANKQKDIEALGANAAIGSLEDAGFLTAAFAGADALFAMVPPNYAEENQVEYYSRLANNYVNAVKQTGIKRVVHLSSYGADLDKGTGYILGAHYAENILNKLQGVSITHLRPGYFYYNLLNFIDMIKHTGMIGANYGGNDKLVMVAPADIADVAAEELVATGNIRSIRYIASDDMTANEVAQTLGAAIDKPQINSWLTFTDEQTENSLLQAGMPPHAVKNIVELGASIHSGALRVDYDKHIPITLGKVKLADFAKEFALIYKKG</sequence>
<evidence type="ECO:0000259" key="1">
    <source>
        <dbReference type="Pfam" id="PF13460"/>
    </source>
</evidence>
<organism evidence="2 3">
    <name type="scientific">Mucilaginibacter lutimaris</name>
    <dbReference type="NCBI Taxonomy" id="931629"/>
    <lineage>
        <taxon>Bacteria</taxon>
        <taxon>Pseudomonadati</taxon>
        <taxon>Bacteroidota</taxon>
        <taxon>Sphingobacteriia</taxon>
        <taxon>Sphingobacteriales</taxon>
        <taxon>Sphingobacteriaceae</taxon>
        <taxon>Mucilaginibacter</taxon>
    </lineage>
</organism>
<dbReference type="Gene3D" id="3.40.50.720">
    <property type="entry name" value="NAD(P)-binding Rossmann-like Domain"/>
    <property type="match status" value="1"/>
</dbReference>
<feature type="domain" description="NAD(P)-binding" evidence="1">
    <location>
        <begin position="7"/>
        <end position="189"/>
    </location>
</feature>
<evidence type="ECO:0000313" key="3">
    <source>
        <dbReference type="Proteomes" id="UP001597073"/>
    </source>
</evidence>
<dbReference type="InterPro" id="IPR051604">
    <property type="entry name" value="Ergot_Alk_Oxidoreductase"/>
</dbReference>
<protein>
    <submittedName>
        <fullName evidence="2">NAD(P)H-binding protein</fullName>
    </submittedName>
</protein>
<dbReference type="PANTHER" id="PTHR43162:SF1">
    <property type="entry name" value="PRESTALK A DIFFERENTIATION PROTEIN A"/>
    <property type="match status" value="1"/>
</dbReference>
<dbReference type="Gene3D" id="3.90.25.10">
    <property type="entry name" value="UDP-galactose 4-epimerase, domain 1"/>
    <property type="match status" value="1"/>
</dbReference>
<dbReference type="PANTHER" id="PTHR43162">
    <property type="match status" value="1"/>
</dbReference>
<keyword evidence="3" id="KW-1185">Reference proteome</keyword>
<dbReference type="EMBL" id="JBHTIA010000012">
    <property type="protein sequence ID" value="MFD0766682.1"/>
    <property type="molecule type" value="Genomic_DNA"/>
</dbReference>
<dbReference type="Proteomes" id="UP001597073">
    <property type="component" value="Unassembled WGS sequence"/>
</dbReference>